<evidence type="ECO:0000313" key="2">
    <source>
        <dbReference type="EMBL" id="KDQ55278.1"/>
    </source>
</evidence>
<organism evidence="2 3">
    <name type="scientific">Jaapia argillacea MUCL 33604</name>
    <dbReference type="NCBI Taxonomy" id="933084"/>
    <lineage>
        <taxon>Eukaryota</taxon>
        <taxon>Fungi</taxon>
        <taxon>Dikarya</taxon>
        <taxon>Basidiomycota</taxon>
        <taxon>Agaricomycotina</taxon>
        <taxon>Agaricomycetes</taxon>
        <taxon>Agaricomycetidae</taxon>
        <taxon>Jaapiales</taxon>
        <taxon>Jaapiaceae</taxon>
        <taxon>Jaapia</taxon>
    </lineage>
</organism>
<proteinExistence type="predicted"/>
<evidence type="ECO:0000313" key="3">
    <source>
        <dbReference type="Proteomes" id="UP000027265"/>
    </source>
</evidence>
<dbReference type="Proteomes" id="UP000027265">
    <property type="component" value="Unassembled WGS sequence"/>
</dbReference>
<evidence type="ECO:0000256" key="1">
    <source>
        <dbReference type="SAM" id="MobiDB-lite"/>
    </source>
</evidence>
<accession>A0A067PK46</accession>
<gene>
    <name evidence="2" type="ORF">JAAARDRAFT_346526</name>
</gene>
<feature type="compositionally biased region" description="Basic residues" evidence="1">
    <location>
        <begin position="183"/>
        <end position="193"/>
    </location>
</feature>
<dbReference type="InParanoid" id="A0A067PK46"/>
<protein>
    <submittedName>
        <fullName evidence="2">Uncharacterized protein</fullName>
    </submittedName>
</protein>
<keyword evidence="3" id="KW-1185">Reference proteome</keyword>
<sequence>MVSAALQLYMWRWPSEHQGRKEERETAGNVGILANTEFREVAEGFLSSDRRGIGRCLMMVWRAKVCFSSPQLSTPPIQTTLRFSTGVIQVLAAYPQLPPSRAIHSRQQHILRAPCPHTYRLLSPIFSNYRLHPRNRRTPGRARRCSSYHYPYPPSKPAHFPSYLYRSRPPSPPHQYEIASRRTSTRSRHEHSRVRHECIYHKVVLVTGAKAQHPTTTTTLPEGFVVVGGGGKANWTGNGNLRYGSYPTPDGKVASAPRRITLTTSHVPSRFGLLA</sequence>
<dbReference type="AlphaFoldDB" id="A0A067PK46"/>
<dbReference type="HOGENOM" id="CLU_1012155_0_0_1"/>
<dbReference type="EMBL" id="KL197726">
    <property type="protein sequence ID" value="KDQ55278.1"/>
    <property type="molecule type" value="Genomic_DNA"/>
</dbReference>
<feature type="region of interest" description="Disordered" evidence="1">
    <location>
        <begin position="171"/>
        <end position="193"/>
    </location>
</feature>
<name>A0A067PK46_9AGAM</name>
<reference evidence="3" key="1">
    <citation type="journal article" date="2014" name="Proc. Natl. Acad. Sci. U.S.A.">
        <title>Extensive sampling of basidiomycete genomes demonstrates inadequacy of the white-rot/brown-rot paradigm for wood decay fungi.</title>
        <authorList>
            <person name="Riley R."/>
            <person name="Salamov A.A."/>
            <person name="Brown D.W."/>
            <person name="Nagy L.G."/>
            <person name="Floudas D."/>
            <person name="Held B.W."/>
            <person name="Levasseur A."/>
            <person name="Lombard V."/>
            <person name="Morin E."/>
            <person name="Otillar R."/>
            <person name="Lindquist E.A."/>
            <person name="Sun H."/>
            <person name="LaButti K.M."/>
            <person name="Schmutz J."/>
            <person name="Jabbour D."/>
            <person name="Luo H."/>
            <person name="Baker S.E."/>
            <person name="Pisabarro A.G."/>
            <person name="Walton J.D."/>
            <person name="Blanchette R.A."/>
            <person name="Henrissat B."/>
            <person name="Martin F."/>
            <person name="Cullen D."/>
            <person name="Hibbett D.S."/>
            <person name="Grigoriev I.V."/>
        </authorList>
    </citation>
    <scope>NUCLEOTIDE SEQUENCE [LARGE SCALE GENOMIC DNA]</scope>
    <source>
        <strain evidence="3">MUCL 33604</strain>
    </source>
</reference>